<keyword evidence="3" id="KW-0479">Metal-binding</keyword>
<name>A0A1U7NPD1_9FIRM</name>
<evidence type="ECO:0000256" key="1">
    <source>
        <dbReference type="ARBA" id="ARBA00001946"/>
    </source>
</evidence>
<dbReference type="OrthoDB" id="9798247at2"/>
<dbReference type="SUPFAM" id="SSF50324">
    <property type="entry name" value="Inorganic pyrophosphatase"/>
    <property type="match status" value="1"/>
</dbReference>
<dbReference type="EC" id="3.6.1.1" evidence="2"/>
<dbReference type="GeneID" id="78274878"/>
<gene>
    <name evidence="6" type="ORF">BO225_02810</name>
</gene>
<protein>
    <recommendedName>
        <fullName evidence="2">inorganic diphosphatase</fullName>
        <ecNumber evidence="2">3.6.1.1</ecNumber>
    </recommendedName>
</protein>
<dbReference type="GO" id="GO:0000287">
    <property type="term" value="F:magnesium ion binding"/>
    <property type="evidence" value="ECO:0007669"/>
    <property type="project" value="InterPro"/>
</dbReference>
<keyword evidence="7" id="KW-1185">Reference proteome</keyword>
<dbReference type="GO" id="GO:0006796">
    <property type="term" value="P:phosphate-containing compound metabolic process"/>
    <property type="evidence" value="ECO:0007669"/>
    <property type="project" value="InterPro"/>
</dbReference>
<comment type="cofactor">
    <cofactor evidence="1">
        <name>Mg(2+)</name>
        <dbReference type="ChEBI" id="CHEBI:18420"/>
    </cofactor>
</comment>
<comment type="caution">
    <text evidence="6">The sequence shown here is derived from an EMBL/GenBank/DDBJ whole genome shotgun (WGS) entry which is preliminary data.</text>
</comment>
<dbReference type="GO" id="GO:0004427">
    <property type="term" value="F:inorganic diphosphate phosphatase activity"/>
    <property type="evidence" value="ECO:0007669"/>
    <property type="project" value="UniProtKB-EC"/>
</dbReference>
<dbReference type="Pfam" id="PF00719">
    <property type="entry name" value="Pyrophosphatase"/>
    <property type="match status" value="1"/>
</dbReference>
<evidence type="ECO:0000313" key="6">
    <source>
        <dbReference type="EMBL" id="OLU47490.1"/>
    </source>
</evidence>
<dbReference type="InterPro" id="IPR008162">
    <property type="entry name" value="Pyrophosphatase"/>
</dbReference>
<evidence type="ECO:0000313" key="7">
    <source>
        <dbReference type="Proteomes" id="UP000186705"/>
    </source>
</evidence>
<dbReference type="STRING" id="1862672.BO225_02810"/>
<reference evidence="6 7" key="1">
    <citation type="submission" date="2016-11" db="EMBL/GenBank/DDBJ databases">
        <title>Description of two novel members of the family Erysipelotrichaceae: Ileibacterium lipovorans gen. nov., sp. nov. and Dubosiella newyorkensis, gen. nov., sp. nov.</title>
        <authorList>
            <person name="Cox L.M."/>
            <person name="Sohn J."/>
            <person name="Tyrrell K.L."/>
            <person name="Citron D.M."/>
            <person name="Lawson P.A."/>
            <person name="Patel N.B."/>
            <person name="Iizumi T."/>
            <person name="Perez-Perez G.I."/>
            <person name="Goldstein E.J."/>
            <person name="Blaser M.J."/>
        </authorList>
    </citation>
    <scope>NUCLEOTIDE SEQUENCE [LARGE SCALE GENOMIC DNA]</scope>
    <source>
        <strain evidence="6 7">NYU-BL-A4</strain>
    </source>
</reference>
<dbReference type="Gene3D" id="3.90.80.10">
    <property type="entry name" value="Inorganic pyrophosphatase"/>
    <property type="match status" value="1"/>
</dbReference>
<keyword evidence="5" id="KW-0460">Magnesium</keyword>
<dbReference type="InterPro" id="IPR036649">
    <property type="entry name" value="Pyrophosphatase_sf"/>
</dbReference>
<keyword evidence="4" id="KW-0378">Hydrolase</keyword>
<dbReference type="EMBL" id="MPKA01000047">
    <property type="protein sequence ID" value="OLU47490.1"/>
    <property type="molecule type" value="Genomic_DNA"/>
</dbReference>
<proteinExistence type="predicted"/>
<evidence type="ECO:0000256" key="3">
    <source>
        <dbReference type="ARBA" id="ARBA00022723"/>
    </source>
</evidence>
<dbReference type="GO" id="GO:0005737">
    <property type="term" value="C:cytoplasm"/>
    <property type="evidence" value="ECO:0007669"/>
    <property type="project" value="InterPro"/>
</dbReference>
<dbReference type="RefSeq" id="WP_076340771.1">
    <property type="nucleotide sequence ID" value="NZ_CAJTMI010000090.1"/>
</dbReference>
<dbReference type="AlphaFoldDB" id="A0A1U7NPD1"/>
<dbReference type="Proteomes" id="UP000186705">
    <property type="component" value="Unassembled WGS sequence"/>
</dbReference>
<evidence type="ECO:0000256" key="4">
    <source>
        <dbReference type="ARBA" id="ARBA00022801"/>
    </source>
</evidence>
<sequence>MKELENNVYFWQKLDTLLLSCSCTIDRPKGTSHFKYSNLVYPVDYGFLSDTVGSDQAPIDVFKGTLHESYVKAIAISADILKKDCEVKLLVGCTEKETEKILQFLNQTQFQKAILVRRGKEMPSWAASD</sequence>
<evidence type="ECO:0000256" key="2">
    <source>
        <dbReference type="ARBA" id="ARBA00012146"/>
    </source>
</evidence>
<evidence type="ECO:0000256" key="5">
    <source>
        <dbReference type="ARBA" id="ARBA00022842"/>
    </source>
</evidence>
<organism evidence="6 7">
    <name type="scientific">Dubosiella newyorkensis</name>
    <dbReference type="NCBI Taxonomy" id="1862672"/>
    <lineage>
        <taxon>Bacteria</taxon>
        <taxon>Bacillati</taxon>
        <taxon>Bacillota</taxon>
        <taxon>Erysipelotrichia</taxon>
        <taxon>Erysipelotrichales</taxon>
        <taxon>Erysipelotrichaceae</taxon>
        <taxon>Dubosiella</taxon>
    </lineage>
</organism>
<accession>A0A1U7NPD1</accession>